<sequence>MGLNDVKSNFQAIKASPVIAFPKKVDLLITQLETLDVLYLSDSADVTKSERHEAQVLYTEIENYINTDNLVLCL</sequence>
<protein>
    <submittedName>
        <fullName evidence="1">Uncharacterized protein</fullName>
    </submittedName>
</protein>
<keyword evidence="2" id="KW-1185">Reference proteome</keyword>
<dbReference type="AlphaFoldDB" id="A0A511AU20"/>
<comment type="caution">
    <text evidence="1">The sequence shown here is derived from an EMBL/GenBank/DDBJ whole genome shotgun (WGS) entry which is preliminary data.</text>
</comment>
<gene>
    <name evidence="1" type="ORF">AKA01nite_08340</name>
</gene>
<dbReference type="RefSeq" id="WP_146924047.1">
    <property type="nucleotide sequence ID" value="NZ_BJUY01000007.1"/>
</dbReference>
<name>A0A511AU20_9LACT</name>
<evidence type="ECO:0000313" key="1">
    <source>
        <dbReference type="EMBL" id="GEK91212.1"/>
    </source>
</evidence>
<reference evidence="1 2" key="1">
    <citation type="submission" date="2019-07" db="EMBL/GenBank/DDBJ databases">
        <title>Whole genome shotgun sequence of Alkalibacterium kapii NBRC 103247.</title>
        <authorList>
            <person name="Hosoyama A."/>
            <person name="Uohara A."/>
            <person name="Ohji S."/>
            <person name="Ichikawa N."/>
        </authorList>
    </citation>
    <scope>NUCLEOTIDE SEQUENCE [LARGE SCALE GENOMIC DNA]</scope>
    <source>
        <strain evidence="1 2">NBRC 103247</strain>
    </source>
</reference>
<dbReference type="Proteomes" id="UP000321662">
    <property type="component" value="Unassembled WGS sequence"/>
</dbReference>
<evidence type="ECO:0000313" key="2">
    <source>
        <dbReference type="Proteomes" id="UP000321662"/>
    </source>
</evidence>
<dbReference type="EMBL" id="BJUY01000007">
    <property type="protein sequence ID" value="GEK91212.1"/>
    <property type="molecule type" value="Genomic_DNA"/>
</dbReference>
<accession>A0A511AU20</accession>
<dbReference type="OrthoDB" id="2169309at2"/>
<proteinExistence type="predicted"/>
<organism evidence="1 2">
    <name type="scientific">Alkalibacterium kapii</name>
    <dbReference type="NCBI Taxonomy" id="426704"/>
    <lineage>
        <taxon>Bacteria</taxon>
        <taxon>Bacillati</taxon>
        <taxon>Bacillota</taxon>
        <taxon>Bacilli</taxon>
        <taxon>Lactobacillales</taxon>
        <taxon>Carnobacteriaceae</taxon>
        <taxon>Alkalibacterium</taxon>
    </lineage>
</organism>